<comment type="caution">
    <text evidence="2">The sequence shown here is derived from an EMBL/GenBank/DDBJ whole genome shotgun (WGS) entry which is preliminary data.</text>
</comment>
<organism evidence="2 3">
    <name type="scientific">Steroidobacter gossypii</name>
    <dbReference type="NCBI Taxonomy" id="2805490"/>
    <lineage>
        <taxon>Bacteria</taxon>
        <taxon>Pseudomonadati</taxon>
        <taxon>Pseudomonadota</taxon>
        <taxon>Gammaproteobacteria</taxon>
        <taxon>Steroidobacterales</taxon>
        <taxon>Steroidobacteraceae</taxon>
        <taxon>Steroidobacter</taxon>
    </lineage>
</organism>
<dbReference type="InterPro" id="IPR011051">
    <property type="entry name" value="RmlC_Cupin_sf"/>
</dbReference>
<reference evidence="2 3" key="1">
    <citation type="journal article" date="2021" name="Int. J. Syst. Evol. Microbiol.">
        <title>Steroidobacter gossypii sp. nov., isolated from soil of cotton cropping field.</title>
        <authorList>
            <person name="Huang R."/>
            <person name="Yang S."/>
            <person name="Zhen C."/>
            <person name="Liu W."/>
        </authorList>
    </citation>
    <scope>NUCLEOTIDE SEQUENCE [LARGE SCALE GENOMIC DNA]</scope>
    <source>
        <strain evidence="2 3">S1-65</strain>
    </source>
</reference>
<sequence>MSSSSRNNRCERTDLVASYALAALDSAEARLMAEHLPACLECQQEYYSLGPLTGALTAWRTQTLPPPAPIWNELAERIAKASQKKASAPAPKVTWSGAEDWHEPQWEQAAPGITVKLLSTDKEGDRVSMLVRLAPGVSYPPHRHAGVEELYLLEGELWIEDRKLYPGDFNRAEPGTADQRVYSETGCMCLLITSPSDQLR</sequence>
<name>A0ABS1WUP6_9GAMM</name>
<dbReference type="InterPro" id="IPR025979">
    <property type="entry name" value="ChrR-like_cupin_dom"/>
</dbReference>
<evidence type="ECO:0000259" key="1">
    <source>
        <dbReference type="Pfam" id="PF12973"/>
    </source>
</evidence>
<dbReference type="Gene3D" id="2.60.120.10">
    <property type="entry name" value="Jelly Rolls"/>
    <property type="match status" value="1"/>
</dbReference>
<accession>A0ABS1WUP6</accession>
<gene>
    <name evidence="2" type="ORF">JM946_08055</name>
</gene>
<dbReference type="EMBL" id="JAEVLS010000002">
    <property type="protein sequence ID" value="MBM0104696.1"/>
    <property type="molecule type" value="Genomic_DNA"/>
</dbReference>
<dbReference type="Proteomes" id="UP000661077">
    <property type="component" value="Unassembled WGS sequence"/>
</dbReference>
<evidence type="ECO:0000313" key="2">
    <source>
        <dbReference type="EMBL" id="MBM0104696.1"/>
    </source>
</evidence>
<evidence type="ECO:0000313" key="3">
    <source>
        <dbReference type="Proteomes" id="UP000661077"/>
    </source>
</evidence>
<dbReference type="RefSeq" id="WP_203166690.1">
    <property type="nucleotide sequence ID" value="NZ_JAEVLS010000002.1"/>
</dbReference>
<dbReference type="Gene3D" id="1.10.10.1320">
    <property type="entry name" value="Anti-sigma factor, zinc-finger domain"/>
    <property type="match status" value="1"/>
</dbReference>
<dbReference type="InterPro" id="IPR014710">
    <property type="entry name" value="RmlC-like_jellyroll"/>
</dbReference>
<feature type="domain" description="ChrR-like cupin" evidence="1">
    <location>
        <begin position="102"/>
        <end position="195"/>
    </location>
</feature>
<proteinExistence type="predicted"/>
<dbReference type="InterPro" id="IPR041916">
    <property type="entry name" value="Anti_sigma_zinc_sf"/>
</dbReference>
<dbReference type="Pfam" id="PF12973">
    <property type="entry name" value="Cupin_7"/>
    <property type="match status" value="1"/>
</dbReference>
<keyword evidence="3" id="KW-1185">Reference proteome</keyword>
<protein>
    <submittedName>
        <fullName evidence="2">Cupin domain-containing protein</fullName>
    </submittedName>
</protein>
<dbReference type="SUPFAM" id="SSF51182">
    <property type="entry name" value="RmlC-like cupins"/>
    <property type="match status" value="1"/>
</dbReference>